<organism evidence="1 2">
    <name type="scientific">Citrus x changshan-huyou</name>
    <dbReference type="NCBI Taxonomy" id="2935761"/>
    <lineage>
        <taxon>Eukaryota</taxon>
        <taxon>Viridiplantae</taxon>
        <taxon>Streptophyta</taxon>
        <taxon>Embryophyta</taxon>
        <taxon>Tracheophyta</taxon>
        <taxon>Spermatophyta</taxon>
        <taxon>Magnoliopsida</taxon>
        <taxon>eudicotyledons</taxon>
        <taxon>Gunneridae</taxon>
        <taxon>Pentapetalae</taxon>
        <taxon>rosids</taxon>
        <taxon>malvids</taxon>
        <taxon>Sapindales</taxon>
        <taxon>Rutaceae</taxon>
        <taxon>Aurantioideae</taxon>
        <taxon>Citrus</taxon>
    </lineage>
</organism>
<protein>
    <submittedName>
        <fullName evidence="1">Uncharacterized protein</fullName>
    </submittedName>
</protein>
<comment type="caution">
    <text evidence="1">The sequence shown here is derived from an EMBL/GenBank/DDBJ whole genome shotgun (WGS) entry which is preliminary data.</text>
</comment>
<gene>
    <name evidence="1" type="ORF">WN944_010756</name>
</gene>
<sequence length="68" mass="7767">MPNFYIAGKYDRSGFTVGIVKMDSFIDGKPLWLEMYSLAYHLVDSIQWLMSCKKGFGPKRLFSEGPTP</sequence>
<dbReference type="Proteomes" id="UP001428341">
    <property type="component" value="Unassembled WGS sequence"/>
</dbReference>
<reference evidence="1 2" key="1">
    <citation type="submission" date="2024-05" db="EMBL/GenBank/DDBJ databases">
        <title>Haplotype-resolved chromosome-level genome assembly of Huyou (Citrus changshanensis).</title>
        <authorList>
            <person name="Miao C."/>
            <person name="Chen W."/>
            <person name="Wu Y."/>
            <person name="Wang L."/>
            <person name="Zhao S."/>
            <person name="Grierson D."/>
            <person name="Xu C."/>
            <person name="Chen K."/>
        </authorList>
    </citation>
    <scope>NUCLEOTIDE SEQUENCE [LARGE SCALE GENOMIC DNA]</scope>
    <source>
        <strain evidence="1">01-14</strain>
        <tissue evidence="1">Leaf</tissue>
    </source>
</reference>
<dbReference type="AlphaFoldDB" id="A0AAP0MUR6"/>
<evidence type="ECO:0000313" key="2">
    <source>
        <dbReference type="Proteomes" id="UP001428341"/>
    </source>
</evidence>
<keyword evidence="2" id="KW-1185">Reference proteome</keyword>
<proteinExistence type="predicted"/>
<accession>A0AAP0MUR6</accession>
<name>A0AAP0MUR6_9ROSI</name>
<evidence type="ECO:0000313" key="1">
    <source>
        <dbReference type="EMBL" id="KAK9222321.1"/>
    </source>
</evidence>
<dbReference type="EMBL" id="JBCGBO010000002">
    <property type="protein sequence ID" value="KAK9222321.1"/>
    <property type="molecule type" value="Genomic_DNA"/>
</dbReference>